<evidence type="ECO:0000313" key="3">
    <source>
        <dbReference type="Proteomes" id="UP000280586"/>
    </source>
</evidence>
<dbReference type="OrthoDB" id="9999048at2"/>
<dbReference type="Proteomes" id="UP000280586">
    <property type="component" value="Chromosome"/>
</dbReference>
<dbReference type="AlphaFoldDB" id="A0A9N7JN07"/>
<dbReference type="GeneID" id="303562069"/>
<dbReference type="EMBL" id="CP023671">
    <property type="protein sequence ID" value="AYE35699.1"/>
    <property type="molecule type" value="Genomic_DNA"/>
</dbReference>
<evidence type="ECO:0000313" key="4">
    <source>
        <dbReference type="Proteomes" id="UP001055437"/>
    </source>
</evidence>
<proteinExistence type="predicted"/>
<gene>
    <name evidence="1" type="ORF">CP523_15365</name>
    <name evidence="2" type="ORF">NH397_07840</name>
</gene>
<keyword evidence="4" id="KW-1185">Reference proteome</keyword>
<dbReference type="RefSeq" id="WP_066678762.1">
    <property type="nucleotide sequence ID" value="NZ_CABMIZ010000051.1"/>
</dbReference>
<dbReference type="Proteomes" id="UP001055437">
    <property type="component" value="Chromosome"/>
</dbReference>
<name>A0A9N7JN07_CLOSE</name>
<reference evidence="2" key="2">
    <citation type="submission" date="2022-06" db="EMBL/GenBank/DDBJ databases">
        <authorList>
            <person name="Holder M.E."/>
            <person name="Ajami N.J."/>
            <person name="Petrosino J.F."/>
        </authorList>
    </citation>
    <scope>NUCLEOTIDE SEQUENCE</scope>
    <source>
        <strain evidence="2">RMA 8861</strain>
    </source>
</reference>
<protein>
    <submittedName>
        <fullName evidence="1">Uncharacterized protein</fullName>
    </submittedName>
</protein>
<sequence length="82" mass="9415">MLDINENINLNGNVNIENQQVVNMTASIYTEGNNYPNINITVVDKKIYKKKFDVCKQGINEFIDKALKKQYEMLGDVTSENK</sequence>
<accession>A0A9N7JN07</accession>
<reference evidence="1 3" key="1">
    <citation type="submission" date="2017-09" db="EMBL/GenBank/DDBJ databases">
        <authorList>
            <person name="Thomas P."/>
            <person name="Seyboldt C."/>
        </authorList>
    </citation>
    <scope>NUCLEOTIDE SEQUENCE [LARGE SCALE GENOMIC DNA]</scope>
    <source>
        <strain evidence="1 3">DSM 7534</strain>
    </source>
</reference>
<dbReference type="EMBL" id="CP099799">
    <property type="protein sequence ID" value="USS02314.1"/>
    <property type="molecule type" value="Genomic_DNA"/>
</dbReference>
<evidence type="ECO:0000313" key="2">
    <source>
        <dbReference type="EMBL" id="USS02314.1"/>
    </source>
</evidence>
<organism evidence="1 3">
    <name type="scientific">Clostridium septicum</name>
    <dbReference type="NCBI Taxonomy" id="1504"/>
    <lineage>
        <taxon>Bacteria</taxon>
        <taxon>Bacillati</taxon>
        <taxon>Bacillota</taxon>
        <taxon>Clostridia</taxon>
        <taxon>Eubacteriales</taxon>
        <taxon>Clostridiaceae</taxon>
        <taxon>Clostridium</taxon>
    </lineage>
</organism>
<dbReference type="KEGG" id="csep:CP523_15365"/>
<evidence type="ECO:0000313" key="1">
    <source>
        <dbReference type="EMBL" id="AYE35699.1"/>
    </source>
</evidence>